<dbReference type="Gene3D" id="3.30.479.10">
    <property type="entry name" value="6-pyruvoyl tetrahydropterin synthase/QueD"/>
    <property type="match status" value="1"/>
</dbReference>
<dbReference type="EMBL" id="MZMV01000028">
    <property type="protein sequence ID" value="OWV05648.1"/>
    <property type="molecule type" value="Genomic_DNA"/>
</dbReference>
<keyword evidence="12" id="KW-1185">Reference proteome</keyword>
<comment type="pathway">
    <text evidence="1 8">Purine metabolism; 7-cyano-7-deazaguanine biosynthesis.</text>
</comment>
<feature type="active site" description="Charge relay system" evidence="9">
    <location>
        <position position="72"/>
    </location>
</feature>
<feature type="active site" description="Proton acceptor" evidence="9">
    <location>
        <position position="26"/>
    </location>
</feature>
<gene>
    <name evidence="11" type="ORF">B5D80_17825</name>
</gene>
<dbReference type="AlphaFoldDB" id="A0A246RK05"/>
<keyword evidence="8" id="KW-0671">Queuosine biosynthesis</keyword>
<dbReference type="GO" id="GO:0070497">
    <property type="term" value="F:6-carboxytetrahydropterin synthase activity"/>
    <property type="evidence" value="ECO:0007669"/>
    <property type="project" value="UniProtKB-EC"/>
</dbReference>
<keyword evidence="6 8" id="KW-0456">Lyase</keyword>
<dbReference type="GO" id="GO:0046872">
    <property type="term" value="F:metal ion binding"/>
    <property type="evidence" value="ECO:0007669"/>
    <property type="project" value="UniProtKB-KW"/>
</dbReference>
<evidence type="ECO:0000256" key="5">
    <source>
        <dbReference type="ARBA" id="ARBA00022833"/>
    </source>
</evidence>
<sequence>MTFRISKEFHFSASHSLAGLAAEHPCSRMHGHNYVVELELAADRDALSDVGFVRDYGDLAAFSRWLDQEVDHRHLNDVVDRNPSAENLSRWIYDKWHERYPELSSVRVSETPKTWAEYRP</sequence>
<dbReference type="PANTHER" id="PTHR12589:SF7">
    <property type="entry name" value="6-PYRUVOYL TETRAHYDROBIOPTERIN SYNTHASE"/>
    <property type="match status" value="1"/>
</dbReference>
<feature type="active site" description="Charge relay system" evidence="9">
    <location>
        <position position="110"/>
    </location>
</feature>
<dbReference type="Proteomes" id="UP000197174">
    <property type="component" value="Unassembled WGS sequence"/>
</dbReference>
<keyword evidence="5 8" id="KW-0862">Zinc</keyword>
<dbReference type="EC" id="4.-.-.-" evidence="8"/>
<evidence type="ECO:0000256" key="10">
    <source>
        <dbReference type="PIRSR" id="PIRSR006113-2"/>
    </source>
</evidence>
<proteinExistence type="inferred from homology"/>
<keyword evidence="4 8" id="KW-0479">Metal-binding</keyword>
<comment type="catalytic activity">
    <reaction evidence="7 8">
        <text>7,8-dihydroneopterin 3'-triphosphate + H2O = 6-carboxy-5,6,7,8-tetrahydropterin + triphosphate + acetaldehyde + 2 H(+)</text>
        <dbReference type="Rhea" id="RHEA:27966"/>
        <dbReference type="ChEBI" id="CHEBI:15343"/>
        <dbReference type="ChEBI" id="CHEBI:15377"/>
        <dbReference type="ChEBI" id="CHEBI:15378"/>
        <dbReference type="ChEBI" id="CHEBI:18036"/>
        <dbReference type="ChEBI" id="CHEBI:58462"/>
        <dbReference type="ChEBI" id="CHEBI:61032"/>
        <dbReference type="EC" id="4.1.2.50"/>
    </reaction>
</comment>
<dbReference type="InterPro" id="IPR038418">
    <property type="entry name" value="6-PTP_synth/QueD_sf"/>
</dbReference>
<evidence type="ECO:0000313" key="12">
    <source>
        <dbReference type="Proteomes" id="UP000197174"/>
    </source>
</evidence>
<dbReference type="SUPFAM" id="SSF55620">
    <property type="entry name" value="Tetrahydrobiopterin biosynthesis enzymes-like"/>
    <property type="match status" value="1"/>
</dbReference>
<evidence type="ECO:0000256" key="6">
    <source>
        <dbReference type="ARBA" id="ARBA00023239"/>
    </source>
</evidence>
<evidence type="ECO:0000256" key="9">
    <source>
        <dbReference type="PIRSR" id="PIRSR006113-1"/>
    </source>
</evidence>
<evidence type="ECO:0000256" key="2">
    <source>
        <dbReference type="ARBA" id="ARBA00008900"/>
    </source>
</evidence>
<organism evidence="11 12">
    <name type="scientific">Micromonospora wenchangensis</name>
    <dbReference type="NCBI Taxonomy" id="1185415"/>
    <lineage>
        <taxon>Bacteria</taxon>
        <taxon>Bacillati</taxon>
        <taxon>Actinomycetota</taxon>
        <taxon>Actinomycetes</taxon>
        <taxon>Micromonosporales</taxon>
        <taxon>Micromonosporaceae</taxon>
        <taxon>Micromonospora</taxon>
    </lineage>
</organism>
<evidence type="ECO:0000256" key="8">
    <source>
        <dbReference type="PIRNR" id="PIRNR006113"/>
    </source>
</evidence>
<evidence type="ECO:0000256" key="3">
    <source>
        <dbReference type="ARBA" id="ARBA00018141"/>
    </source>
</evidence>
<comment type="caution">
    <text evidence="11">The sequence shown here is derived from an EMBL/GenBank/DDBJ whole genome shotgun (WGS) entry which is preliminary data.</text>
</comment>
<evidence type="ECO:0000313" key="11">
    <source>
        <dbReference type="EMBL" id="OWV05648.1"/>
    </source>
</evidence>
<feature type="binding site" evidence="10">
    <location>
        <position position="32"/>
    </location>
    <ligand>
        <name>Zn(2+)</name>
        <dbReference type="ChEBI" id="CHEBI:29105"/>
    </ligand>
</feature>
<dbReference type="PANTHER" id="PTHR12589">
    <property type="entry name" value="PYRUVOYL TETRAHYDROBIOPTERIN SYNTHASE"/>
    <property type="match status" value="1"/>
</dbReference>
<comment type="similarity">
    <text evidence="2 8">Belongs to the PTPS family. QueD subfamily.</text>
</comment>
<dbReference type="InterPro" id="IPR007115">
    <property type="entry name" value="6-PTP_synth/QueD"/>
</dbReference>
<dbReference type="RefSeq" id="WP_088645009.1">
    <property type="nucleotide sequence ID" value="NZ_MZMV01000028.1"/>
</dbReference>
<comment type="cofactor">
    <cofactor evidence="8 10">
        <name>Zn(2+)</name>
        <dbReference type="ChEBI" id="CHEBI:29105"/>
    </cofactor>
    <text evidence="8 10">Binds 1 zinc ion per subunit.</text>
</comment>
<dbReference type="GO" id="GO:0008616">
    <property type="term" value="P:tRNA queuosine(34) biosynthetic process"/>
    <property type="evidence" value="ECO:0007669"/>
    <property type="project" value="UniProtKB-KW"/>
</dbReference>
<name>A0A246RK05_9ACTN</name>
<dbReference type="Pfam" id="PF01242">
    <property type="entry name" value="PTPS"/>
    <property type="match status" value="1"/>
</dbReference>
<accession>A0A246RK05</accession>
<evidence type="ECO:0000256" key="7">
    <source>
        <dbReference type="ARBA" id="ARBA00048807"/>
    </source>
</evidence>
<reference evidence="11 12" key="1">
    <citation type="submission" date="2017-03" db="EMBL/GenBank/DDBJ databases">
        <title>Whole genome sequence of Micromonospora wenchangensis, isolated from mangrove soil.</title>
        <authorList>
            <person name="Yang H."/>
        </authorList>
    </citation>
    <scope>NUCLEOTIDE SEQUENCE [LARGE SCALE GENOMIC DNA]</scope>
    <source>
        <strain evidence="11 12">CCTCC AA 2012002</strain>
    </source>
</reference>
<evidence type="ECO:0000256" key="1">
    <source>
        <dbReference type="ARBA" id="ARBA00005061"/>
    </source>
</evidence>
<dbReference type="PIRSF" id="PIRSF006113">
    <property type="entry name" value="PTP_synth"/>
    <property type="match status" value="1"/>
</dbReference>
<dbReference type="OrthoDB" id="9804698at2"/>
<feature type="binding site" evidence="10">
    <location>
        <position position="30"/>
    </location>
    <ligand>
        <name>Zn(2+)</name>
        <dbReference type="ChEBI" id="CHEBI:29105"/>
    </ligand>
</feature>
<protein>
    <recommendedName>
        <fullName evidence="3 8">6-carboxy-5,6,7,8-tetrahydropterin synthase</fullName>
        <ecNumber evidence="8">4.-.-.-</ecNumber>
    </recommendedName>
</protein>
<feature type="binding site" evidence="10">
    <location>
        <position position="15"/>
    </location>
    <ligand>
        <name>Zn(2+)</name>
        <dbReference type="ChEBI" id="CHEBI:29105"/>
    </ligand>
</feature>
<evidence type="ECO:0000256" key="4">
    <source>
        <dbReference type="ARBA" id="ARBA00022723"/>
    </source>
</evidence>
<dbReference type="UniPathway" id="UPA00391"/>